<feature type="domain" description="N-acetyltransferase" evidence="1">
    <location>
        <begin position="106"/>
        <end position="232"/>
    </location>
</feature>
<dbReference type="InterPro" id="IPR016181">
    <property type="entry name" value="Acyl_CoA_acyltransferase"/>
</dbReference>
<organism evidence="2 3">
    <name type="scientific">Croceimicrobium hydrocarbonivorans</name>
    <dbReference type="NCBI Taxonomy" id="2761580"/>
    <lineage>
        <taxon>Bacteria</taxon>
        <taxon>Pseudomonadati</taxon>
        <taxon>Bacteroidota</taxon>
        <taxon>Flavobacteriia</taxon>
        <taxon>Flavobacteriales</taxon>
        <taxon>Owenweeksiaceae</taxon>
        <taxon>Croceimicrobium</taxon>
    </lineage>
</organism>
<evidence type="ECO:0000259" key="1">
    <source>
        <dbReference type="PROSITE" id="PS51186"/>
    </source>
</evidence>
<name>A0A7H0VGP6_9FLAO</name>
<dbReference type="GO" id="GO:0016747">
    <property type="term" value="F:acyltransferase activity, transferring groups other than amino-acyl groups"/>
    <property type="evidence" value="ECO:0007669"/>
    <property type="project" value="InterPro"/>
</dbReference>
<dbReference type="PROSITE" id="PS51186">
    <property type="entry name" value="GNAT"/>
    <property type="match status" value="1"/>
</dbReference>
<dbReference type="RefSeq" id="WP_210759421.1">
    <property type="nucleotide sequence ID" value="NZ_CP060139.1"/>
</dbReference>
<protein>
    <submittedName>
        <fullName evidence="2">GNAT family N-acetyltransferase</fullName>
    </submittedName>
</protein>
<gene>
    <name evidence="2" type="ORF">H4K34_03365</name>
</gene>
<evidence type="ECO:0000313" key="3">
    <source>
        <dbReference type="Proteomes" id="UP000516305"/>
    </source>
</evidence>
<dbReference type="EMBL" id="CP060139">
    <property type="protein sequence ID" value="QNR24894.1"/>
    <property type="molecule type" value="Genomic_DNA"/>
</dbReference>
<dbReference type="AlphaFoldDB" id="A0A7H0VGP6"/>
<reference evidence="2 3" key="1">
    <citation type="submission" date="2020-08" db="EMBL/GenBank/DDBJ databases">
        <title>Croceimicrobium hydrocarbonivorans gen. nov., sp. nov., a novel marine bacterium isolated from a bacterial consortium that degrades polyethylene terephthalate.</title>
        <authorList>
            <person name="Liu R."/>
        </authorList>
    </citation>
    <scope>NUCLEOTIDE SEQUENCE [LARGE SCALE GENOMIC DNA]</scope>
    <source>
        <strain evidence="2 3">A20-9</strain>
    </source>
</reference>
<dbReference type="SUPFAM" id="SSF55729">
    <property type="entry name" value="Acyl-CoA N-acyltransferases (Nat)"/>
    <property type="match status" value="1"/>
</dbReference>
<sequence>MKNPNLYNMLSLWQEVGQLSGQYFESRNWAAAYSFDSHWPNRIWLKPDADLENLLAPDELSVPLRLVLWQNEVAEQKPEVWGWDEAFRLTAMSSDLNDVKAPKGKLRLQKLNSAEDYKNWSQLFEEAFAYRYSPNLVASTHRILDYYLAFEGNQAIGTIAIYRDTLGGTGLYSMGVPARFRRRGFAQEILRGALNFLKEEGHQKVYLQASEMGRPLYLQNGFQSDFEIIHYQ</sequence>
<dbReference type="Proteomes" id="UP000516305">
    <property type="component" value="Chromosome"/>
</dbReference>
<proteinExistence type="predicted"/>
<dbReference type="CDD" id="cd04301">
    <property type="entry name" value="NAT_SF"/>
    <property type="match status" value="1"/>
</dbReference>
<keyword evidence="2" id="KW-0808">Transferase</keyword>
<dbReference type="KEGG" id="chyd:H4K34_03365"/>
<dbReference type="Gene3D" id="3.40.630.30">
    <property type="match status" value="1"/>
</dbReference>
<dbReference type="Pfam" id="PF00583">
    <property type="entry name" value="Acetyltransf_1"/>
    <property type="match status" value="1"/>
</dbReference>
<keyword evidence="3" id="KW-1185">Reference proteome</keyword>
<evidence type="ECO:0000313" key="2">
    <source>
        <dbReference type="EMBL" id="QNR24894.1"/>
    </source>
</evidence>
<accession>A0A7H0VGP6</accession>
<dbReference type="InterPro" id="IPR000182">
    <property type="entry name" value="GNAT_dom"/>
</dbReference>